<dbReference type="AlphaFoldDB" id="A0A370NIS1"/>
<dbReference type="GO" id="GO:0005886">
    <property type="term" value="C:plasma membrane"/>
    <property type="evidence" value="ECO:0007669"/>
    <property type="project" value="UniProtKB-SubCell"/>
</dbReference>
<comment type="subcellular location">
    <subcellularLocation>
        <location evidence="11">Cell membrane</location>
        <topology evidence="11">Single-pass membrane protein</topology>
    </subcellularLocation>
</comment>
<keyword evidence="4 11" id="KW-0812">Transmembrane</keyword>
<name>A0A370NIS1_9BURK</name>
<sequence>MNTQVQSPQASSPPEQAGLVRPMVAVFIALSLITGLLYPGVITAISKAVFPHQAGGSLIEKDGKAVGSELIGQPFSDPKYFWGRLSATAPMPYNPAASAGSNLGPTNPALTDAARARIDALHAADPDNQAPVPVDLVTASGSGLDPHISPAAAGYQAARVARVRGIPVEQVKQLIAANTETPLLPVLGDPGVNVLKLNLALDGVAPRR</sequence>
<dbReference type="Pfam" id="PF02669">
    <property type="entry name" value="KdpC"/>
    <property type="match status" value="1"/>
</dbReference>
<gene>
    <name evidence="11" type="primary">kdpC</name>
    <name evidence="12" type="ORF">DN412_36760</name>
</gene>
<comment type="similarity">
    <text evidence="11">Belongs to the KdpC family.</text>
</comment>
<reference evidence="13" key="1">
    <citation type="submission" date="2018-06" db="EMBL/GenBank/DDBJ databases">
        <authorList>
            <person name="Feng T."/>
            <person name="Jeon C.O."/>
        </authorList>
    </citation>
    <scope>NUCLEOTIDE SEQUENCE [LARGE SCALE GENOMIC DNA]</scope>
    <source>
        <strain evidence="13">S23</strain>
    </source>
</reference>
<dbReference type="EMBL" id="QKWJ01000095">
    <property type="protein sequence ID" value="RDK05472.1"/>
    <property type="molecule type" value="Genomic_DNA"/>
</dbReference>
<organism evidence="12 13">
    <name type="scientific">Cupriavidus lacunae</name>
    <dbReference type="NCBI Taxonomy" id="2666307"/>
    <lineage>
        <taxon>Bacteria</taxon>
        <taxon>Pseudomonadati</taxon>
        <taxon>Pseudomonadota</taxon>
        <taxon>Betaproteobacteria</taxon>
        <taxon>Burkholderiales</taxon>
        <taxon>Burkholderiaceae</taxon>
        <taxon>Cupriavidus</taxon>
    </lineage>
</organism>
<evidence type="ECO:0000313" key="13">
    <source>
        <dbReference type="Proteomes" id="UP000255165"/>
    </source>
</evidence>
<evidence type="ECO:0000256" key="7">
    <source>
        <dbReference type="ARBA" id="ARBA00022958"/>
    </source>
</evidence>
<dbReference type="InterPro" id="IPR003820">
    <property type="entry name" value="KdpC"/>
</dbReference>
<dbReference type="RefSeq" id="WP_115216042.1">
    <property type="nucleotide sequence ID" value="NZ_QKWJ01000095.1"/>
</dbReference>
<keyword evidence="13" id="KW-1185">Reference proteome</keyword>
<evidence type="ECO:0000256" key="1">
    <source>
        <dbReference type="ARBA" id="ARBA00022448"/>
    </source>
</evidence>
<dbReference type="HAMAP" id="MF_00276">
    <property type="entry name" value="KdpC"/>
    <property type="match status" value="1"/>
</dbReference>
<comment type="caution">
    <text evidence="12">The sequence shown here is derived from an EMBL/GenBank/DDBJ whole genome shotgun (WGS) entry which is preliminary data.</text>
</comment>
<keyword evidence="12" id="KW-0378">Hydrolase</keyword>
<comment type="subunit">
    <text evidence="11">The system is composed of three essential subunits: KdpA, KdpB and KdpC.</text>
</comment>
<feature type="transmembrane region" description="Helical" evidence="11">
    <location>
        <begin position="20"/>
        <end position="38"/>
    </location>
</feature>
<keyword evidence="10 11" id="KW-0472">Membrane</keyword>
<dbReference type="NCBIfam" id="NF001454">
    <property type="entry name" value="PRK00315.1"/>
    <property type="match status" value="1"/>
</dbReference>
<keyword evidence="6 11" id="KW-0067">ATP-binding</keyword>
<keyword evidence="9 11" id="KW-0406">Ion transport</keyword>
<evidence type="ECO:0000256" key="6">
    <source>
        <dbReference type="ARBA" id="ARBA00022840"/>
    </source>
</evidence>
<evidence type="ECO:0000256" key="5">
    <source>
        <dbReference type="ARBA" id="ARBA00022741"/>
    </source>
</evidence>
<keyword evidence="2 11" id="KW-1003">Cell membrane</keyword>
<protein>
    <recommendedName>
        <fullName evidence="11">Potassium-transporting ATPase KdpC subunit</fullName>
    </recommendedName>
    <alternativeName>
        <fullName evidence="11">ATP phosphohydrolase [potassium-transporting] C chain</fullName>
    </alternativeName>
    <alternativeName>
        <fullName evidence="11">Potassium-binding and translocating subunit C</fullName>
    </alternativeName>
    <alternativeName>
        <fullName evidence="11">Potassium-translocating ATPase C chain</fullName>
    </alternativeName>
</protein>
<keyword evidence="8 11" id="KW-1133">Transmembrane helix</keyword>
<dbReference type="GO" id="GO:0016787">
    <property type="term" value="F:hydrolase activity"/>
    <property type="evidence" value="ECO:0007669"/>
    <property type="project" value="UniProtKB-KW"/>
</dbReference>
<proteinExistence type="inferred from homology"/>
<dbReference type="PANTHER" id="PTHR30042:SF2">
    <property type="entry name" value="POTASSIUM-TRANSPORTING ATPASE KDPC SUBUNIT"/>
    <property type="match status" value="1"/>
</dbReference>
<evidence type="ECO:0000256" key="3">
    <source>
        <dbReference type="ARBA" id="ARBA00022538"/>
    </source>
</evidence>
<dbReference type="GO" id="GO:0005524">
    <property type="term" value="F:ATP binding"/>
    <property type="evidence" value="ECO:0007669"/>
    <property type="project" value="UniProtKB-UniRule"/>
</dbReference>
<evidence type="ECO:0000256" key="10">
    <source>
        <dbReference type="ARBA" id="ARBA00023136"/>
    </source>
</evidence>
<keyword evidence="3 11" id="KW-0633">Potassium transport</keyword>
<comment type="function">
    <text evidence="11">Part of the high-affinity ATP-driven potassium transport (or Kdp) system, which catalyzes the hydrolysis of ATP coupled with the electrogenic transport of potassium into the cytoplasm. This subunit acts as a catalytic chaperone that increases the ATP-binding affinity of the ATP-hydrolyzing subunit KdpB by the formation of a transient KdpB/KdpC/ATP ternary complex.</text>
</comment>
<dbReference type="NCBIfam" id="TIGR00681">
    <property type="entry name" value="kdpC"/>
    <property type="match status" value="1"/>
</dbReference>
<evidence type="ECO:0000313" key="12">
    <source>
        <dbReference type="EMBL" id="RDK05472.1"/>
    </source>
</evidence>
<accession>A0A370NIS1</accession>
<evidence type="ECO:0000256" key="8">
    <source>
        <dbReference type="ARBA" id="ARBA00022989"/>
    </source>
</evidence>
<keyword evidence="7 11" id="KW-0630">Potassium</keyword>
<evidence type="ECO:0000256" key="4">
    <source>
        <dbReference type="ARBA" id="ARBA00022692"/>
    </source>
</evidence>
<dbReference type="GO" id="GO:0008556">
    <property type="term" value="F:P-type potassium transmembrane transporter activity"/>
    <property type="evidence" value="ECO:0007669"/>
    <property type="project" value="InterPro"/>
</dbReference>
<keyword evidence="5 11" id="KW-0547">Nucleotide-binding</keyword>
<dbReference type="Proteomes" id="UP000255165">
    <property type="component" value="Unassembled WGS sequence"/>
</dbReference>
<dbReference type="PANTHER" id="PTHR30042">
    <property type="entry name" value="POTASSIUM-TRANSPORTING ATPASE C CHAIN"/>
    <property type="match status" value="1"/>
</dbReference>
<evidence type="ECO:0000256" key="9">
    <source>
        <dbReference type="ARBA" id="ARBA00023065"/>
    </source>
</evidence>
<evidence type="ECO:0000256" key="2">
    <source>
        <dbReference type="ARBA" id="ARBA00022475"/>
    </source>
</evidence>
<evidence type="ECO:0000256" key="11">
    <source>
        <dbReference type="HAMAP-Rule" id="MF_00276"/>
    </source>
</evidence>
<keyword evidence="1 11" id="KW-0813">Transport</keyword>
<dbReference type="PIRSF" id="PIRSF001296">
    <property type="entry name" value="K_ATPase_KdpC"/>
    <property type="match status" value="1"/>
</dbReference>